<sequence>MSEKTTFNSLKISENLIKKLEENQITEPTAVQAQAIPVIAEGKSLLFQSETGTGKTYAYVLPLLTKIESEDNPQKNIKLMVVAPTFELASQIKTQIKNISEIKTTLLIGGAPIKRQVENLKEKPAVIIGTPARLLELFNLKKLKLENLDAVVLDEVDRLIAPELRDFTMALLNSPKKHVQLIAASATITKPTQKLLAGTKIKSDGSLEHEVETLFLPPEDVLRKRITHLAIFSERRDKIDTLRKVILAEKPSKCLVFTGKLDQVENIVSKLNFKGIECFGLHAKTDKVARKSMIDRFRSGKIKILITSDLASRGLDIPEISHIIQMDMPSNEDFFVHRAGRTARAGKTGINIVIGDEYEMNQFARLEKKLGLKVYPKMLFKGKLVSPSELEKKGE</sequence>
<protein>
    <submittedName>
        <fullName evidence="9">Superfamily II DNA and RNA helicase</fullName>
    </submittedName>
</protein>
<proteinExistence type="predicted"/>
<dbReference type="InterPro" id="IPR014001">
    <property type="entry name" value="Helicase_ATP-bd"/>
</dbReference>
<dbReference type="EMBL" id="FUXC01000002">
    <property type="protein sequence ID" value="SJZ54500.1"/>
    <property type="molecule type" value="Genomic_DNA"/>
</dbReference>
<dbReference type="SMART" id="SM00490">
    <property type="entry name" value="HELICc"/>
    <property type="match status" value="1"/>
</dbReference>
<dbReference type="GO" id="GO:0009409">
    <property type="term" value="P:response to cold"/>
    <property type="evidence" value="ECO:0007669"/>
    <property type="project" value="TreeGrafter"/>
</dbReference>
<feature type="domain" description="Helicase C-terminal" evidence="7">
    <location>
        <begin position="241"/>
        <end position="386"/>
    </location>
</feature>
<name>A0A1T4LIG2_9SPIR</name>
<dbReference type="Gene3D" id="3.40.50.300">
    <property type="entry name" value="P-loop containing nucleotide triphosphate hydrolases"/>
    <property type="match status" value="2"/>
</dbReference>
<keyword evidence="10" id="KW-1185">Reference proteome</keyword>
<dbReference type="CDD" id="cd18787">
    <property type="entry name" value="SF2_C_DEAD"/>
    <property type="match status" value="1"/>
</dbReference>
<reference evidence="9 10" key="1">
    <citation type="submission" date="2017-02" db="EMBL/GenBank/DDBJ databases">
        <authorList>
            <person name="Peterson S.W."/>
        </authorList>
    </citation>
    <scope>NUCLEOTIDE SEQUENCE [LARGE SCALE GENOMIC DNA]</scope>
    <source>
        <strain evidence="9 10">ATCC BAA-909</strain>
    </source>
</reference>
<dbReference type="PANTHER" id="PTHR47963">
    <property type="entry name" value="DEAD-BOX ATP-DEPENDENT RNA HELICASE 47, MITOCHONDRIAL"/>
    <property type="match status" value="1"/>
</dbReference>
<keyword evidence="4" id="KW-0067">ATP-binding</keyword>
<dbReference type="GO" id="GO:0016787">
    <property type="term" value="F:hydrolase activity"/>
    <property type="evidence" value="ECO:0007669"/>
    <property type="project" value="UniProtKB-KW"/>
</dbReference>
<dbReference type="GO" id="GO:0003724">
    <property type="term" value="F:RNA helicase activity"/>
    <property type="evidence" value="ECO:0007669"/>
    <property type="project" value="InterPro"/>
</dbReference>
<dbReference type="PROSITE" id="PS51194">
    <property type="entry name" value="HELICASE_CTER"/>
    <property type="match status" value="1"/>
</dbReference>
<evidence type="ECO:0000259" key="7">
    <source>
        <dbReference type="PROSITE" id="PS51194"/>
    </source>
</evidence>
<keyword evidence="3 9" id="KW-0347">Helicase</keyword>
<dbReference type="InterPro" id="IPR001650">
    <property type="entry name" value="Helicase_C-like"/>
</dbReference>
<evidence type="ECO:0000256" key="4">
    <source>
        <dbReference type="ARBA" id="ARBA00022840"/>
    </source>
</evidence>
<feature type="domain" description="DEAD-box RNA helicase Q" evidence="8">
    <location>
        <begin position="5"/>
        <end position="33"/>
    </location>
</feature>
<evidence type="ECO:0000256" key="2">
    <source>
        <dbReference type="ARBA" id="ARBA00022801"/>
    </source>
</evidence>
<evidence type="ECO:0000256" key="5">
    <source>
        <dbReference type="PROSITE-ProRule" id="PRU00552"/>
    </source>
</evidence>
<dbReference type="GeneID" id="303366819"/>
<dbReference type="InterPro" id="IPR014014">
    <property type="entry name" value="RNA_helicase_DEAD_Q_motif"/>
</dbReference>
<feature type="short sequence motif" description="Q motif" evidence="5">
    <location>
        <begin position="5"/>
        <end position="33"/>
    </location>
</feature>
<dbReference type="Proteomes" id="UP000190395">
    <property type="component" value="Unassembled WGS sequence"/>
</dbReference>
<dbReference type="InterPro" id="IPR011545">
    <property type="entry name" value="DEAD/DEAH_box_helicase_dom"/>
</dbReference>
<dbReference type="GO" id="GO:0005829">
    <property type="term" value="C:cytosol"/>
    <property type="evidence" value="ECO:0007669"/>
    <property type="project" value="TreeGrafter"/>
</dbReference>
<dbReference type="PANTHER" id="PTHR47963:SF7">
    <property type="entry name" value="ATP-DEPENDENT RNA HELICASE YFML-RELATED"/>
    <property type="match status" value="1"/>
</dbReference>
<feature type="domain" description="Helicase ATP-binding" evidence="6">
    <location>
        <begin position="36"/>
        <end position="206"/>
    </location>
</feature>
<dbReference type="RefSeq" id="WP_078930299.1">
    <property type="nucleotide sequence ID" value="NZ_FUXC01000002.1"/>
</dbReference>
<dbReference type="GO" id="GO:0005840">
    <property type="term" value="C:ribosome"/>
    <property type="evidence" value="ECO:0007669"/>
    <property type="project" value="TreeGrafter"/>
</dbReference>
<dbReference type="PROSITE" id="PS51195">
    <property type="entry name" value="Q_MOTIF"/>
    <property type="match status" value="1"/>
</dbReference>
<dbReference type="GO" id="GO:0033592">
    <property type="term" value="F:RNA strand annealing activity"/>
    <property type="evidence" value="ECO:0007669"/>
    <property type="project" value="TreeGrafter"/>
</dbReference>
<accession>A0A1T4LIG2</accession>
<dbReference type="InterPro" id="IPR050547">
    <property type="entry name" value="DEAD_box_RNA_helicases"/>
</dbReference>
<dbReference type="SUPFAM" id="SSF52540">
    <property type="entry name" value="P-loop containing nucleoside triphosphate hydrolases"/>
    <property type="match status" value="1"/>
</dbReference>
<dbReference type="SMART" id="SM00487">
    <property type="entry name" value="DEXDc"/>
    <property type="match status" value="1"/>
</dbReference>
<evidence type="ECO:0000256" key="3">
    <source>
        <dbReference type="ARBA" id="ARBA00022806"/>
    </source>
</evidence>
<gene>
    <name evidence="9" type="ORF">SAMN02745152_00549</name>
</gene>
<dbReference type="Pfam" id="PF00270">
    <property type="entry name" value="DEAD"/>
    <property type="match status" value="1"/>
</dbReference>
<dbReference type="InterPro" id="IPR027417">
    <property type="entry name" value="P-loop_NTPase"/>
</dbReference>
<dbReference type="OrthoDB" id="9805696at2"/>
<evidence type="ECO:0000256" key="1">
    <source>
        <dbReference type="ARBA" id="ARBA00022741"/>
    </source>
</evidence>
<organism evidence="9 10">
    <name type="scientific">Treponema berlinense</name>
    <dbReference type="NCBI Taxonomy" id="225004"/>
    <lineage>
        <taxon>Bacteria</taxon>
        <taxon>Pseudomonadati</taxon>
        <taxon>Spirochaetota</taxon>
        <taxon>Spirochaetia</taxon>
        <taxon>Spirochaetales</taxon>
        <taxon>Treponemataceae</taxon>
        <taxon>Treponema</taxon>
    </lineage>
</organism>
<dbReference type="AlphaFoldDB" id="A0A1T4LIG2"/>
<dbReference type="Pfam" id="PF00271">
    <property type="entry name" value="Helicase_C"/>
    <property type="match status" value="1"/>
</dbReference>
<evidence type="ECO:0000259" key="6">
    <source>
        <dbReference type="PROSITE" id="PS51192"/>
    </source>
</evidence>
<dbReference type="InterPro" id="IPR044742">
    <property type="entry name" value="DEAD/DEAH_RhlB"/>
</dbReference>
<dbReference type="STRING" id="225004.SAMN02745152_00549"/>
<evidence type="ECO:0000313" key="9">
    <source>
        <dbReference type="EMBL" id="SJZ54500.1"/>
    </source>
</evidence>
<evidence type="ECO:0000259" key="8">
    <source>
        <dbReference type="PROSITE" id="PS51195"/>
    </source>
</evidence>
<keyword evidence="1" id="KW-0547">Nucleotide-binding</keyword>
<dbReference type="CDD" id="cd00268">
    <property type="entry name" value="DEADc"/>
    <property type="match status" value="1"/>
</dbReference>
<dbReference type="GO" id="GO:0005524">
    <property type="term" value="F:ATP binding"/>
    <property type="evidence" value="ECO:0007669"/>
    <property type="project" value="UniProtKB-KW"/>
</dbReference>
<evidence type="ECO:0000313" key="10">
    <source>
        <dbReference type="Proteomes" id="UP000190395"/>
    </source>
</evidence>
<dbReference type="PROSITE" id="PS51192">
    <property type="entry name" value="HELICASE_ATP_BIND_1"/>
    <property type="match status" value="1"/>
</dbReference>
<keyword evidence="2" id="KW-0378">Hydrolase</keyword>